<feature type="chain" id="PRO_5038831868" description="DUF3221 domain-containing protein" evidence="2">
    <location>
        <begin position="25"/>
        <end position="136"/>
    </location>
</feature>
<dbReference type="EMBL" id="JABWCS010000220">
    <property type="protein sequence ID" value="NUU63813.1"/>
    <property type="molecule type" value="Genomic_DNA"/>
</dbReference>
<proteinExistence type="predicted"/>
<reference evidence="3" key="1">
    <citation type="submission" date="2020-06" db="EMBL/GenBank/DDBJ databases">
        <title>Paenibacillus sp. nov., isolated from soil.</title>
        <authorList>
            <person name="Seo Y.L."/>
        </authorList>
    </citation>
    <scope>NUCLEOTIDE SEQUENCE [LARGE SCALE GENOMIC DNA]</scope>
    <source>
        <strain evidence="3">JW14</strain>
    </source>
</reference>
<keyword evidence="2" id="KW-0732">Signal</keyword>
<dbReference type="Proteomes" id="UP000564806">
    <property type="component" value="Unassembled WGS sequence"/>
</dbReference>
<organism evidence="3 4">
    <name type="scientific">Paenibacillus agri</name>
    <dbReference type="NCBI Taxonomy" id="2744309"/>
    <lineage>
        <taxon>Bacteria</taxon>
        <taxon>Bacillati</taxon>
        <taxon>Bacillota</taxon>
        <taxon>Bacilli</taxon>
        <taxon>Bacillales</taxon>
        <taxon>Paenibacillaceae</taxon>
        <taxon>Paenibacillus</taxon>
    </lineage>
</organism>
<dbReference type="RefSeq" id="WP_175374193.1">
    <property type="nucleotide sequence ID" value="NZ_JABWCS010000220.1"/>
</dbReference>
<evidence type="ECO:0000256" key="2">
    <source>
        <dbReference type="SAM" id="SignalP"/>
    </source>
</evidence>
<comment type="caution">
    <text evidence="3">The sequence shown here is derived from an EMBL/GenBank/DDBJ whole genome shotgun (WGS) entry which is preliminary data.</text>
</comment>
<keyword evidence="4" id="KW-1185">Reference proteome</keyword>
<gene>
    <name evidence="3" type="ORF">HPT30_26010</name>
</gene>
<feature type="region of interest" description="Disordered" evidence="1">
    <location>
        <begin position="26"/>
        <end position="57"/>
    </location>
</feature>
<evidence type="ECO:0000313" key="4">
    <source>
        <dbReference type="Proteomes" id="UP000564806"/>
    </source>
</evidence>
<feature type="compositionally biased region" description="Low complexity" evidence="1">
    <location>
        <begin position="43"/>
        <end position="57"/>
    </location>
</feature>
<feature type="signal peptide" evidence="2">
    <location>
        <begin position="1"/>
        <end position="24"/>
    </location>
</feature>
<protein>
    <recommendedName>
        <fullName evidence="5">DUF3221 domain-containing protein</fullName>
    </recommendedName>
</protein>
<sequence>MRQKRLFPATAAAAVLLMALTACSGNNSAQPADNSATPVPTVTPAESNEPTPSPSSEADAIMGTGIYNGQIDNHSVEIETKDGATSFELGLGMENVPETLNEGDSVIFEYVEKTVEGDESLKQHILLNLSLADTGG</sequence>
<name>A0A850ERH8_9BACL</name>
<evidence type="ECO:0000256" key="1">
    <source>
        <dbReference type="SAM" id="MobiDB-lite"/>
    </source>
</evidence>
<feature type="compositionally biased region" description="Polar residues" evidence="1">
    <location>
        <begin position="26"/>
        <end position="40"/>
    </location>
</feature>
<accession>A0A850ERH8</accession>
<evidence type="ECO:0008006" key="5">
    <source>
        <dbReference type="Google" id="ProtNLM"/>
    </source>
</evidence>
<dbReference type="AlphaFoldDB" id="A0A850ERH8"/>
<dbReference type="PROSITE" id="PS51257">
    <property type="entry name" value="PROKAR_LIPOPROTEIN"/>
    <property type="match status" value="1"/>
</dbReference>
<evidence type="ECO:0000313" key="3">
    <source>
        <dbReference type="EMBL" id="NUU63813.1"/>
    </source>
</evidence>